<dbReference type="Pfam" id="PF04397">
    <property type="entry name" value="LytTR"/>
    <property type="match status" value="1"/>
</dbReference>
<dbReference type="RefSeq" id="WP_066089758.1">
    <property type="nucleotide sequence ID" value="NZ_LRVM01000010.1"/>
</dbReference>
<accession>A0A136WCD3</accession>
<dbReference type="Proteomes" id="UP000070539">
    <property type="component" value="Unassembled WGS sequence"/>
</dbReference>
<dbReference type="STRING" id="36847.CLNEO_25130"/>
<dbReference type="SMART" id="SM00850">
    <property type="entry name" value="LytTR"/>
    <property type="match status" value="1"/>
</dbReference>
<evidence type="ECO:0000256" key="1">
    <source>
        <dbReference type="ARBA" id="ARBA00018672"/>
    </source>
</evidence>
<dbReference type="InterPro" id="IPR001789">
    <property type="entry name" value="Sig_transdc_resp-reg_receiver"/>
</dbReference>
<keyword evidence="7" id="KW-1185">Reference proteome</keyword>
<comment type="function">
    <text evidence="2">May play the central regulatory role in sporulation. It may be an element of the effector pathway responsible for the activation of sporulation genes in response to nutritional stress. Spo0A may act in concert with spo0H (a sigma factor) to control the expression of some genes that are critical to the sporulation process.</text>
</comment>
<dbReference type="InterPro" id="IPR011006">
    <property type="entry name" value="CheY-like_superfamily"/>
</dbReference>
<dbReference type="InterPro" id="IPR007492">
    <property type="entry name" value="LytTR_DNA-bd_dom"/>
</dbReference>
<dbReference type="Pfam" id="PF00072">
    <property type="entry name" value="Response_reg"/>
    <property type="match status" value="1"/>
</dbReference>
<dbReference type="OrthoDB" id="9779387at2"/>
<organism evidence="6 7">
    <name type="scientific">Anaerotignum neopropionicum</name>
    <dbReference type="NCBI Taxonomy" id="36847"/>
    <lineage>
        <taxon>Bacteria</taxon>
        <taxon>Bacillati</taxon>
        <taxon>Bacillota</taxon>
        <taxon>Clostridia</taxon>
        <taxon>Lachnospirales</taxon>
        <taxon>Anaerotignaceae</taxon>
        <taxon>Anaerotignum</taxon>
    </lineage>
</organism>
<evidence type="ECO:0000259" key="4">
    <source>
        <dbReference type="PROSITE" id="PS50110"/>
    </source>
</evidence>
<feature type="modified residue" description="4-aspartylphosphate" evidence="3">
    <location>
        <position position="57"/>
    </location>
</feature>
<evidence type="ECO:0000259" key="5">
    <source>
        <dbReference type="PROSITE" id="PS50930"/>
    </source>
</evidence>
<dbReference type="Gene3D" id="2.40.50.1020">
    <property type="entry name" value="LytTr DNA-binding domain"/>
    <property type="match status" value="1"/>
</dbReference>
<dbReference type="Gene3D" id="3.40.50.2300">
    <property type="match status" value="1"/>
</dbReference>
<sequence>MHIAICDDDRDELLRISSILETYRQERKASISYQAFYSATELLSTAKAGKYDLYLLDIIMPGVNGMETAQEIRSFDQDTSIVFLTSSPEYAVQSYRYKAQDYLLKPAKAENIYPLLDMLIVKTRKPQDSLGVKTKNGMARILFKDLAYVEVMNKWVYFHLSDGSVREAAASLGAFECVLLSRPQFVRTHRSYIVNLLQIGELTGREATTLSGKKVPISRQNFIKVRDAYIELLFSKKED</sequence>
<dbReference type="PROSITE" id="PS50930">
    <property type="entry name" value="HTH_LYTTR"/>
    <property type="match status" value="1"/>
</dbReference>
<dbReference type="PROSITE" id="PS50110">
    <property type="entry name" value="RESPONSE_REGULATORY"/>
    <property type="match status" value="1"/>
</dbReference>
<dbReference type="GO" id="GO:0000156">
    <property type="term" value="F:phosphorelay response regulator activity"/>
    <property type="evidence" value="ECO:0007669"/>
    <property type="project" value="InterPro"/>
</dbReference>
<reference evidence="6 7" key="1">
    <citation type="submission" date="2016-01" db="EMBL/GenBank/DDBJ databases">
        <title>Genome sequence of Clostridium neopropionicum X4, DSM-3847.</title>
        <authorList>
            <person name="Poehlein A."/>
            <person name="Beck M.H."/>
            <person name="Bengelsdorf F.R."/>
            <person name="Daniel R."/>
            <person name="Duerre P."/>
        </authorList>
    </citation>
    <scope>NUCLEOTIDE SEQUENCE [LARGE SCALE GENOMIC DNA]</scope>
    <source>
        <strain evidence="6 7">DSM-3847</strain>
    </source>
</reference>
<dbReference type="InterPro" id="IPR046947">
    <property type="entry name" value="LytR-like"/>
</dbReference>
<dbReference type="PATRIC" id="fig|36847.3.peg.2941"/>
<comment type="caution">
    <text evidence="6">The sequence shown here is derived from an EMBL/GenBank/DDBJ whole genome shotgun (WGS) entry which is preliminary data.</text>
</comment>
<dbReference type="PANTHER" id="PTHR37299:SF1">
    <property type="entry name" value="STAGE 0 SPORULATION PROTEIN A HOMOLOG"/>
    <property type="match status" value="1"/>
</dbReference>
<keyword evidence="3" id="KW-0597">Phosphoprotein</keyword>
<gene>
    <name evidence="6" type="primary">yehT_2</name>
    <name evidence="6" type="ORF">CLNEO_25130</name>
</gene>
<evidence type="ECO:0000256" key="3">
    <source>
        <dbReference type="PROSITE-ProRule" id="PRU00169"/>
    </source>
</evidence>
<evidence type="ECO:0000313" key="6">
    <source>
        <dbReference type="EMBL" id="KXL52164.1"/>
    </source>
</evidence>
<dbReference type="SMART" id="SM00448">
    <property type="entry name" value="REC"/>
    <property type="match status" value="1"/>
</dbReference>
<feature type="domain" description="Response regulatory" evidence="4">
    <location>
        <begin position="2"/>
        <end position="120"/>
    </location>
</feature>
<dbReference type="EMBL" id="LRVM01000010">
    <property type="protein sequence ID" value="KXL52164.1"/>
    <property type="molecule type" value="Genomic_DNA"/>
</dbReference>
<evidence type="ECO:0000256" key="2">
    <source>
        <dbReference type="ARBA" id="ARBA00024867"/>
    </source>
</evidence>
<evidence type="ECO:0000313" key="7">
    <source>
        <dbReference type="Proteomes" id="UP000070539"/>
    </source>
</evidence>
<feature type="domain" description="HTH LytTR-type" evidence="5">
    <location>
        <begin position="130"/>
        <end position="231"/>
    </location>
</feature>
<dbReference type="SUPFAM" id="SSF52172">
    <property type="entry name" value="CheY-like"/>
    <property type="match status" value="1"/>
</dbReference>
<name>A0A136WCD3_9FIRM</name>
<dbReference type="AlphaFoldDB" id="A0A136WCD3"/>
<dbReference type="PANTHER" id="PTHR37299">
    <property type="entry name" value="TRANSCRIPTIONAL REGULATOR-RELATED"/>
    <property type="match status" value="1"/>
</dbReference>
<protein>
    <recommendedName>
        <fullName evidence="1">Stage 0 sporulation protein A homolog</fullName>
    </recommendedName>
</protein>
<dbReference type="GO" id="GO:0003677">
    <property type="term" value="F:DNA binding"/>
    <property type="evidence" value="ECO:0007669"/>
    <property type="project" value="InterPro"/>
</dbReference>
<proteinExistence type="predicted"/>